<name>A0A6I4J121_9SPHN</name>
<keyword evidence="3" id="KW-1185">Reference proteome</keyword>
<dbReference type="InterPro" id="IPR029063">
    <property type="entry name" value="SAM-dependent_MTases_sf"/>
</dbReference>
<dbReference type="PANTHER" id="PTHR34203:SF15">
    <property type="entry name" value="SLL1173 PROTEIN"/>
    <property type="match status" value="1"/>
</dbReference>
<dbReference type="PANTHER" id="PTHR34203">
    <property type="entry name" value="METHYLTRANSFERASE, FKBM FAMILY PROTEIN"/>
    <property type="match status" value="1"/>
</dbReference>
<evidence type="ECO:0000259" key="1">
    <source>
        <dbReference type="Pfam" id="PF05050"/>
    </source>
</evidence>
<dbReference type="GO" id="GO:0032259">
    <property type="term" value="P:methylation"/>
    <property type="evidence" value="ECO:0007669"/>
    <property type="project" value="UniProtKB-KW"/>
</dbReference>
<sequence length="271" mass="30305">MFAALRQAIRSNRRAAPFRLLASAADKYLRAYHNDGFYEFDRNGERFALSSFAAWNGNAETVIWDVGAHDGEWAETAHRMIPAARITSFEILPPIAERLRARNFDPQWFTLENVGLSDSDGEVEVSWNHSHDSTNAITPRSGGRWFEGADVERVSCRTTTIDSYLATGKVSPRLLKIDTEGHDAAVLDGAAGLLSGPDAPAMIQFEYGETWLPARRTLGEVQARLESFGYAVGRLFPDHVAFKPYELADDHFRMGNMIATRDDRLRRVLAA</sequence>
<dbReference type="InterPro" id="IPR052514">
    <property type="entry name" value="SAM-dependent_MTase"/>
</dbReference>
<protein>
    <submittedName>
        <fullName evidence="2">FkbM family methyltransferase</fullName>
    </submittedName>
</protein>
<keyword evidence="2" id="KW-0489">Methyltransferase</keyword>
<dbReference type="Proteomes" id="UP000441389">
    <property type="component" value="Unassembled WGS sequence"/>
</dbReference>
<organism evidence="2 3">
    <name type="scientific">Sphingomonas horti</name>
    <dbReference type="NCBI Taxonomy" id="2682842"/>
    <lineage>
        <taxon>Bacteria</taxon>
        <taxon>Pseudomonadati</taxon>
        <taxon>Pseudomonadota</taxon>
        <taxon>Alphaproteobacteria</taxon>
        <taxon>Sphingomonadales</taxon>
        <taxon>Sphingomonadaceae</taxon>
        <taxon>Sphingomonas</taxon>
    </lineage>
</organism>
<proteinExistence type="predicted"/>
<dbReference type="Pfam" id="PF05050">
    <property type="entry name" value="Methyltransf_21"/>
    <property type="match status" value="1"/>
</dbReference>
<reference evidence="2 3" key="1">
    <citation type="submission" date="2019-12" db="EMBL/GenBank/DDBJ databases">
        <authorList>
            <person name="Huq M.A."/>
        </authorList>
    </citation>
    <scope>NUCLEOTIDE SEQUENCE [LARGE SCALE GENOMIC DNA]</scope>
    <source>
        <strain evidence="2 3">MAH-20</strain>
    </source>
</reference>
<feature type="domain" description="Methyltransferase FkbM" evidence="1">
    <location>
        <begin position="65"/>
        <end position="230"/>
    </location>
</feature>
<dbReference type="RefSeq" id="WP_157027246.1">
    <property type="nucleotide sequence ID" value="NZ_WQMS01000013.1"/>
</dbReference>
<dbReference type="SUPFAM" id="SSF53335">
    <property type="entry name" value="S-adenosyl-L-methionine-dependent methyltransferases"/>
    <property type="match status" value="1"/>
</dbReference>
<comment type="caution">
    <text evidence="2">The sequence shown here is derived from an EMBL/GenBank/DDBJ whole genome shotgun (WGS) entry which is preliminary data.</text>
</comment>
<dbReference type="GO" id="GO:0008168">
    <property type="term" value="F:methyltransferase activity"/>
    <property type="evidence" value="ECO:0007669"/>
    <property type="project" value="UniProtKB-KW"/>
</dbReference>
<keyword evidence="2" id="KW-0808">Transferase</keyword>
<evidence type="ECO:0000313" key="3">
    <source>
        <dbReference type="Proteomes" id="UP000441389"/>
    </source>
</evidence>
<dbReference type="NCBIfam" id="TIGR01444">
    <property type="entry name" value="fkbM_fam"/>
    <property type="match status" value="1"/>
</dbReference>
<dbReference type="InterPro" id="IPR006342">
    <property type="entry name" value="FkbM_mtfrase"/>
</dbReference>
<dbReference type="AlphaFoldDB" id="A0A6I4J121"/>
<dbReference type="EMBL" id="WQMS01000013">
    <property type="protein sequence ID" value="MVO78280.1"/>
    <property type="molecule type" value="Genomic_DNA"/>
</dbReference>
<gene>
    <name evidence="2" type="ORF">GON01_10080</name>
</gene>
<evidence type="ECO:0000313" key="2">
    <source>
        <dbReference type="EMBL" id="MVO78280.1"/>
    </source>
</evidence>
<dbReference type="Gene3D" id="3.40.50.150">
    <property type="entry name" value="Vaccinia Virus protein VP39"/>
    <property type="match status" value="1"/>
</dbReference>
<accession>A0A6I4J121</accession>